<evidence type="ECO:0000256" key="1">
    <source>
        <dbReference type="ARBA" id="ARBA00022691"/>
    </source>
</evidence>
<reference evidence="6" key="3">
    <citation type="submission" date="2015-08" db="EMBL/GenBank/DDBJ databases">
        <title>Draft Genome Sequence of a Heterotrophic Facultative Anaerobic Bacterium Ardenticatena maritima Strain 110S.</title>
        <authorList>
            <person name="Kawaichi S."/>
            <person name="Yoshida T."/>
            <person name="Sako Y."/>
            <person name="Nakamura R."/>
        </authorList>
    </citation>
    <scope>NUCLEOTIDE SEQUENCE [LARGE SCALE GENOMIC DNA]</scope>
    <source>
        <strain evidence="6">110S</strain>
    </source>
</reference>
<dbReference type="InterPro" id="IPR036413">
    <property type="entry name" value="YaeB-like_sf"/>
</dbReference>
<evidence type="ECO:0000313" key="7">
    <source>
        <dbReference type="Proteomes" id="UP000050502"/>
    </source>
</evidence>
<keyword evidence="1" id="KW-0949">S-adenosyl-L-methionine</keyword>
<dbReference type="RefSeq" id="WP_054494301.1">
    <property type="nucleotide sequence ID" value="NZ_BBZA01000289.1"/>
</dbReference>
<dbReference type="SUPFAM" id="SSF118196">
    <property type="entry name" value="YaeB-like"/>
    <property type="match status" value="1"/>
</dbReference>
<reference evidence="4 6" key="1">
    <citation type="journal article" date="2015" name="Genome Announc.">
        <title>Draft Genome Sequence of a Heterotrophic Facultative Anaerobic Thermophilic Bacterium, Ardenticatena maritima Strain 110ST.</title>
        <authorList>
            <person name="Kawaichi S."/>
            <person name="Yoshida T."/>
            <person name="Sako Y."/>
            <person name="Nakamura R."/>
        </authorList>
    </citation>
    <scope>NUCLEOTIDE SEQUENCE [LARGE SCALE GENOMIC DNA]</scope>
    <source>
        <strain evidence="4 6">110S</strain>
    </source>
</reference>
<name>A0A0M8KC58_9CHLR</name>
<accession>A0A0M8KC58</accession>
<evidence type="ECO:0000313" key="6">
    <source>
        <dbReference type="Proteomes" id="UP000037784"/>
    </source>
</evidence>
<dbReference type="InterPro" id="IPR040372">
    <property type="entry name" value="YaeB-like"/>
</dbReference>
<protein>
    <recommendedName>
        <fullName evidence="3">TsaA-like domain-containing protein</fullName>
    </recommendedName>
</protein>
<organism evidence="4 6">
    <name type="scientific">Ardenticatena maritima</name>
    <dbReference type="NCBI Taxonomy" id="872965"/>
    <lineage>
        <taxon>Bacteria</taxon>
        <taxon>Bacillati</taxon>
        <taxon>Chloroflexota</taxon>
        <taxon>Ardenticatenia</taxon>
        <taxon>Ardenticatenales</taxon>
        <taxon>Ardenticatenaceae</taxon>
        <taxon>Ardenticatena</taxon>
    </lineage>
</organism>
<feature type="domain" description="TsaA-like" evidence="3">
    <location>
        <begin position="7"/>
        <end position="136"/>
    </location>
</feature>
<dbReference type="InParanoid" id="A0A0M8KC58"/>
<dbReference type="Pfam" id="PF01980">
    <property type="entry name" value="TrmO_N"/>
    <property type="match status" value="1"/>
</dbReference>
<dbReference type="PROSITE" id="PS51668">
    <property type="entry name" value="TSAA_2"/>
    <property type="match status" value="1"/>
</dbReference>
<comment type="caution">
    <text evidence="4">The sequence shown here is derived from an EMBL/GenBank/DDBJ whole genome shotgun (WGS) entry which is preliminary data.</text>
</comment>
<dbReference type="Proteomes" id="UP000037784">
    <property type="component" value="Unassembled WGS sequence"/>
</dbReference>
<comment type="similarity">
    <text evidence="2">Belongs to the tRNA methyltransferase O family.</text>
</comment>
<evidence type="ECO:0000313" key="4">
    <source>
        <dbReference type="EMBL" id="GAP64596.1"/>
    </source>
</evidence>
<keyword evidence="6" id="KW-1185">Reference proteome</keyword>
<dbReference type="EMBL" id="BBZA01000289">
    <property type="protein sequence ID" value="GAP64596.1"/>
    <property type="molecule type" value="Genomic_DNA"/>
</dbReference>
<evidence type="ECO:0000256" key="2">
    <source>
        <dbReference type="ARBA" id="ARBA00033753"/>
    </source>
</evidence>
<dbReference type="PATRIC" id="fig|872965.6.peg.581"/>
<dbReference type="STRING" id="872965.SE16_03125"/>
<dbReference type="OrthoDB" id="9799092at2"/>
<evidence type="ECO:0000259" key="3">
    <source>
        <dbReference type="PROSITE" id="PS51668"/>
    </source>
</evidence>
<dbReference type="EMBL" id="LGKN01000003">
    <property type="protein sequence ID" value="KPL89447.1"/>
    <property type="molecule type" value="Genomic_DNA"/>
</dbReference>
<evidence type="ECO:0000313" key="5">
    <source>
        <dbReference type="EMBL" id="KPL89447.1"/>
    </source>
</evidence>
<dbReference type="Proteomes" id="UP000050502">
    <property type="component" value="Unassembled WGS sequence"/>
</dbReference>
<dbReference type="PANTHER" id="PTHR12818">
    <property type="entry name" value="TRNA (ADENINE(37)-N6)-METHYLTRANSFERASE"/>
    <property type="match status" value="1"/>
</dbReference>
<dbReference type="NCBIfam" id="TIGR00104">
    <property type="entry name" value="tRNA_TsaA"/>
    <property type="match status" value="1"/>
</dbReference>
<sequence length="138" mass="15641">MPNEICYTPIGFVENEFETWTPVDVLRNTTMRIVLNPDVVDGLLGMAPGMYIVVLFHFHQIDEVRLQLHPRDDPEQPLRGVFVTRTQYRPNPIGMTVAQVVAVEGNVITVRGLDALNRTPVLDIKPFVSDFDTAVDFF</sequence>
<reference evidence="5 7" key="2">
    <citation type="submission" date="2015-07" db="EMBL/GenBank/DDBJ databases">
        <title>Whole genome sequence of Ardenticatena maritima DSM 23922.</title>
        <authorList>
            <person name="Hemp J."/>
            <person name="Ward L.M."/>
            <person name="Pace L.A."/>
            <person name="Fischer W.W."/>
        </authorList>
    </citation>
    <scope>NUCLEOTIDE SEQUENCE [LARGE SCALE GENOMIC DNA]</scope>
    <source>
        <strain evidence="5 7">110S</strain>
    </source>
</reference>
<dbReference type="Gene3D" id="2.40.30.70">
    <property type="entry name" value="YaeB-like"/>
    <property type="match status" value="1"/>
</dbReference>
<dbReference type="InterPro" id="IPR023370">
    <property type="entry name" value="TrmO-like_N"/>
</dbReference>
<dbReference type="InterPro" id="IPR036414">
    <property type="entry name" value="YaeB_N_sf"/>
</dbReference>
<proteinExistence type="inferred from homology"/>
<dbReference type="CDD" id="cd09281">
    <property type="entry name" value="UPF0066"/>
    <property type="match status" value="1"/>
</dbReference>
<dbReference type="PANTHER" id="PTHR12818:SF0">
    <property type="entry name" value="TRNA (ADENINE(37)-N6)-METHYLTRANSFERASE"/>
    <property type="match status" value="1"/>
</dbReference>
<gene>
    <name evidence="4" type="ORF">ARMA_3019</name>
    <name evidence="5" type="ORF">SE16_03125</name>
</gene>
<dbReference type="AlphaFoldDB" id="A0A0M8KC58"/>